<dbReference type="OrthoDB" id="3194731at2759"/>
<evidence type="ECO:0000313" key="1">
    <source>
        <dbReference type="EMBL" id="KIO33718.1"/>
    </source>
</evidence>
<proteinExistence type="predicted"/>
<protein>
    <recommendedName>
        <fullName evidence="3">Retrotransposon gag domain-containing protein</fullName>
    </recommendedName>
</protein>
<reference evidence="2" key="2">
    <citation type="submission" date="2015-01" db="EMBL/GenBank/DDBJ databases">
        <title>Evolutionary Origins and Diversification of the Mycorrhizal Mutualists.</title>
        <authorList>
            <consortium name="DOE Joint Genome Institute"/>
            <consortium name="Mycorrhizal Genomics Consortium"/>
            <person name="Kohler A."/>
            <person name="Kuo A."/>
            <person name="Nagy L.G."/>
            <person name="Floudas D."/>
            <person name="Copeland A."/>
            <person name="Barry K.W."/>
            <person name="Cichocki N."/>
            <person name="Veneault-Fourrey C."/>
            <person name="LaButti K."/>
            <person name="Lindquist E.A."/>
            <person name="Lipzen A."/>
            <person name="Lundell T."/>
            <person name="Morin E."/>
            <person name="Murat C."/>
            <person name="Riley R."/>
            <person name="Ohm R."/>
            <person name="Sun H."/>
            <person name="Tunlid A."/>
            <person name="Henrissat B."/>
            <person name="Grigoriev I.V."/>
            <person name="Hibbett D.S."/>
            <person name="Martin F."/>
        </authorList>
    </citation>
    <scope>NUCLEOTIDE SEQUENCE [LARGE SCALE GENOMIC DNA]</scope>
    <source>
        <strain evidence="2">MUT 4182</strain>
    </source>
</reference>
<evidence type="ECO:0008006" key="3">
    <source>
        <dbReference type="Google" id="ProtNLM"/>
    </source>
</evidence>
<name>A0A0C3LI95_9AGAM</name>
<evidence type="ECO:0000313" key="2">
    <source>
        <dbReference type="Proteomes" id="UP000054248"/>
    </source>
</evidence>
<keyword evidence="2" id="KW-1185">Reference proteome</keyword>
<dbReference type="Proteomes" id="UP000054248">
    <property type="component" value="Unassembled WGS sequence"/>
</dbReference>
<accession>A0A0C3LI95</accession>
<gene>
    <name evidence="1" type="ORF">M407DRAFT_3780</name>
</gene>
<dbReference type="EMBL" id="KN822946">
    <property type="protein sequence ID" value="KIO33718.1"/>
    <property type="molecule type" value="Genomic_DNA"/>
</dbReference>
<reference evidence="1 2" key="1">
    <citation type="submission" date="2014-04" db="EMBL/GenBank/DDBJ databases">
        <authorList>
            <consortium name="DOE Joint Genome Institute"/>
            <person name="Kuo A."/>
            <person name="Girlanda M."/>
            <person name="Perotto S."/>
            <person name="Kohler A."/>
            <person name="Nagy L.G."/>
            <person name="Floudas D."/>
            <person name="Copeland A."/>
            <person name="Barry K.W."/>
            <person name="Cichocki N."/>
            <person name="Veneault-Fourrey C."/>
            <person name="LaButti K."/>
            <person name="Lindquist E.A."/>
            <person name="Lipzen A."/>
            <person name="Lundell T."/>
            <person name="Morin E."/>
            <person name="Murat C."/>
            <person name="Sun H."/>
            <person name="Tunlid A."/>
            <person name="Henrissat B."/>
            <person name="Grigoriev I.V."/>
            <person name="Hibbett D.S."/>
            <person name="Martin F."/>
            <person name="Nordberg H.P."/>
            <person name="Cantor M.N."/>
            <person name="Hua S.X."/>
        </authorList>
    </citation>
    <scope>NUCLEOTIDE SEQUENCE [LARGE SCALE GENOMIC DNA]</scope>
    <source>
        <strain evidence="1 2">MUT 4182</strain>
    </source>
</reference>
<organism evidence="1 2">
    <name type="scientific">Tulasnella calospora MUT 4182</name>
    <dbReference type="NCBI Taxonomy" id="1051891"/>
    <lineage>
        <taxon>Eukaryota</taxon>
        <taxon>Fungi</taxon>
        <taxon>Dikarya</taxon>
        <taxon>Basidiomycota</taxon>
        <taxon>Agaricomycotina</taxon>
        <taxon>Agaricomycetes</taxon>
        <taxon>Cantharellales</taxon>
        <taxon>Tulasnellaceae</taxon>
        <taxon>Tulasnella</taxon>
    </lineage>
</organism>
<sequence>MPTTPATEAICNVPETVEAGAPAVRGLGPRMVELFAVKLCYPAQLQSPPKPRRISGIIAMSKPPSSTNQELVFYGMDGVEAEEFIRSVLKAAKVAGRLRDDSWILDEVYVAFAGDALRWYIELDVETRNDWLLLQRAIMQKYPPPSQRSWCGSGPSTSK</sequence>
<dbReference type="HOGENOM" id="CLU_1662106_0_0_1"/>
<dbReference type="AlphaFoldDB" id="A0A0C3LI95"/>